<dbReference type="PANTHER" id="PTHR42858">
    <property type="entry name" value="AMINOTRANSFERASE"/>
    <property type="match status" value="1"/>
</dbReference>
<accession>A0A1D1VWQ6</accession>
<dbReference type="InterPro" id="IPR015421">
    <property type="entry name" value="PyrdxlP-dep_Trfase_major"/>
</dbReference>
<evidence type="ECO:0000259" key="1">
    <source>
        <dbReference type="Pfam" id="PF00155"/>
    </source>
</evidence>
<dbReference type="InterPro" id="IPR015422">
    <property type="entry name" value="PyrdxlP-dep_Trfase_small"/>
</dbReference>
<organism evidence="2 3">
    <name type="scientific">Ramazzottius varieornatus</name>
    <name type="common">Water bear</name>
    <name type="synonym">Tardigrade</name>
    <dbReference type="NCBI Taxonomy" id="947166"/>
    <lineage>
        <taxon>Eukaryota</taxon>
        <taxon>Metazoa</taxon>
        <taxon>Ecdysozoa</taxon>
        <taxon>Tardigrada</taxon>
        <taxon>Eutardigrada</taxon>
        <taxon>Parachela</taxon>
        <taxon>Hypsibioidea</taxon>
        <taxon>Ramazzottiidae</taxon>
        <taxon>Ramazzottius</taxon>
    </lineage>
</organism>
<name>A0A1D1VWQ6_RAMVA</name>
<evidence type="ECO:0000313" key="3">
    <source>
        <dbReference type="Proteomes" id="UP000186922"/>
    </source>
</evidence>
<dbReference type="Gene3D" id="3.40.640.10">
    <property type="entry name" value="Type I PLP-dependent aspartate aminotransferase-like (Major domain)"/>
    <property type="match status" value="1"/>
</dbReference>
<gene>
    <name evidence="2" type="primary">RvY_15949-1</name>
    <name evidence="2" type="synonym">RvY_15949.1</name>
    <name evidence="2" type="ORF">RvY_15949</name>
</gene>
<dbReference type="Pfam" id="PF00155">
    <property type="entry name" value="Aminotran_1_2"/>
    <property type="match status" value="1"/>
</dbReference>
<dbReference type="PANTHER" id="PTHR42858:SF1">
    <property type="entry name" value="LD15494P"/>
    <property type="match status" value="1"/>
</dbReference>
<keyword evidence="3" id="KW-1185">Reference proteome</keyword>
<proteinExistence type="predicted"/>
<dbReference type="Gene3D" id="3.90.1150.10">
    <property type="entry name" value="Aspartate Aminotransferase, domain 1"/>
    <property type="match status" value="1"/>
</dbReference>
<dbReference type="GO" id="GO:0030170">
    <property type="term" value="F:pyridoxal phosphate binding"/>
    <property type="evidence" value="ECO:0007669"/>
    <property type="project" value="InterPro"/>
</dbReference>
<comment type="caution">
    <text evidence="2">The sequence shown here is derived from an EMBL/GenBank/DDBJ whole genome shotgun (WGS) entry which is preliminary data.</text>
</comment>
<dbReference type="CDD" id="cd00609">
    <property type="entry name" value="AAT_like"/>
    <property type="match status" value="1"/>
</dbReference>
<dbReference type="GO" id="GO:0047536">
    <property type="term" value="F:2-aminoadipate transaminase activity"/>
    <property type="evidence" value="ECO:0007669"/>
    <property type="project" value="TreeGrafter"/>
</dbReference>
<dbReference type="STRING" id="947166.A0A1D1VWQ6"/>
<dbReference type="SUPFAM" id="SSF53383">
    <property type="entry name" value="PLP-dependent transferases"/>
    <property type="match status" value="1"/>
</dbReference>
<dbReference type="EMBL" id="BDGG01000012">
    <property type="protein sequence ID" value="GAV05887.1"/>
    <property type="molecule type" value="Genomic_DNA"/>
</dbReference>
<protein>
    <recommendedName>
        <fullName evidence="1">Aminotransferase class I/classII large domain-containing protein</fullName>
    </recommendedName>
</protein>
<evidence type="ECO:0000313" key="2">
    <source>
        <dbReference type="EMBL" id="GAV05887.1"/>
    </source>
</evidence>
<dbReference type="AlphaFoldDB" id="A0A1D1VWQ6"/>
<dbReference type="InterPro" id="IPR015424">
    <property type="entry name" value="PyrdxlP-dep_Trfase"/>
</dbReference>
<sequence>MPFDRTPILHEYNRLGDYNPDHYNFHIGAPHPSELILCSKIVEKAVASIAEQPASLRSSAFQYGYEFGADPVLDSLAGFLSSELNHEIKAENLMITAGSSLAFSMVCTRMFSHRGSKRPILFVEHPTYFLIIDSAQHHGFQVETIPTTAEGKIDFKKWEKLICELGLFNAVSTEEGTHRAMVYLVPTFRNPNGESLAKDDAHEVLSLITEHNMLLYSDDVYSILYFGNEPPQRIFPVGQSDLVISAGTFSKLLGPGLRVGWIESTPKVVERLSNTGFVVSGGCMAQFSSFIIERAIVNGSLSCHVKDLRRTYKEKAHAIKAAFESGLPEGVKWKVPQGGYFVWLILPANYSQTYITNVLVPEANKLNLRFGIGARSCPALKVGEPCELGCGRALRLSLGHVTANQIPKGIRQLCELLTL</sequence>
<dbReference type="InterPro" id="IPR004839">
    <property type="entry name" value="Aminotransferase_I/II_large"/>
</dbReference>
<dbReference type="OrthoDB" id="691673at2759"/>
<feature type="domain" description="Aminotransferase class I/classII large" evidence="1">
    <location>
        <begin position="42"/>
        <end position="360"/>
    </location>
</feature>
<dbReference type="Proteomes" id="UP000186922">
    <property type="component" value="Unassembled WGS sequence"/>
</dbReference>
<reference evidence="2 3" key="1">
    <citation type="journal article" date="2016" name="Nat. Commun.">
        <title>Extremotolerant tardigrade genome and improved radiotolerance of human cultured cells by tardigrade-unique protein.</title>
        <authorList>
            <person name="Hashimoto T."/>
            <person name="Horikawa D.D."/>
            <person name="Saito Y."/>
            <person name="Kuwahara H."/>
            <person name="Kozuka-Hata H."/>
            <person name="Shin-I T."/>
            <person name="Minakuchi Y."/>
            <person name="Ohishi K."/>
            <person name="Motoyama A."/>
            <person name="Aizu T."/>
            <person name="Enomoto A."/>
            <person name="Kondo K."/>
            <person name="Tanaka S."/>
            <person name="Hara Y."/>
            <person name="Koshikawa S."/>
            <person name="Sagara H."/>
            <person name="Miura T."/>
            <person name="Yokobori S."/>
            <person name="Miyagawa K."/>
            <person name="Suzuki Y."/>
            <person name="Kubo T."/>
            <person name="Oyama M."/>
            <person name="Kohara Y."/>
            <person name="Fujiyama A."/>
            <person name="Arakawa K."/>
            <person name="Katayama T."/>
            <person name="Toyoda A."/>
            <person name="Kunieda T."/>
        </authorList>
    </citation>
    <scope>NUCLEOTIDE SEQUENCE [LARGE SCALE GENOMIC DNA]</scope>
    <source>
        <strain evidence="2 3">YOKOZUNA-1</strain>
    </source>
</reference>